<dbReference type="CDD" id="cd16320">
    <property type="entry name" value="MraZ_N"/>
    <property type="match status" value="1"/>
</dbReference>
<evidence type="ECO:0000256" key="2">
    <source>
        <dbReference type="ARBA" id="ARBA00022490"/>
    </source>
</evidence>
<dbReference type="AlphaFoldDB" id="A0A3B0RYG4"/>
<dbReference type="GO" id="GO:0000976">
    <property type="term" value="F:transcription cis-regulatory region binding"/>
    <property type="evidence" value="ECO:0007669"/>
    <property type="project" value="TreeGrafter"/>
</dbReference>
<gene>
    <name evidence="8" type="ORF">MNBD_ALPHA06-92</name>
</gene>
<dbReference type="EMBL" id="UOEE01000245">
    <property type="protein sequence ID" value="VAV97427.1"/>
    <property type="molecule type" value="Genomic_DNA"/>
</dbReference>
<dbReference type="InterPro" id="IPR035642">
    <property type="entry name" value="MraZ_N"/>
</dbReference>
<sequence length="174" mass="19124">MFISTSEHGVDAKNRVSVPASYRAVLRGDPHDAIYLFPHFSGQYLEGGGELFIQQYRADIARLGRYDPLAQVMEVAVLGAARRLDFDSTGRITVPKAFLEHAKISKKATFVGCGSRFEIWNADKQATREQEMRQAAAKFMQDPEQVARLGGGQDLAALIGNSPALADLLNKEPT</sequence>
<evidence type="ECO:0000256" key="6">
    <source>
        <dbReference type="ARBA" id="ARBA00023163"/>
    </source>
</evidence>
<proteinExistence type="inferred from homology"/>
<feature type="domain" description="SpoVT-AbrB" evidence="7">
    <location>
        <begin position="5"/>
        <end position="58"/>
    </location>
</feature>
<dbReference type="GO" id="GO:2000143">
    <property type="term" value="P:negative regulation of DNA-templated transcription initiation"/>
    <property type="evidence" value="ECO:0007669"/>
    <property type="project" value="TreeGrafter"/>
</dbReference>
<name>A0A3B0RYG4_9ZZZZ</name>
<evidence type="ECO:0000259" key="7">
    <source>
        <dbReference type="PROSITE" id="PS51740"/>
    </source>
</evidence>
<dbReference type="InterPro" id="IPR037914">
    <property type="entry name" value="SpoVT-AbrB_sf"/>
</dbReference>
<dbReference type="PROSITE" id="PS51740">
    <property type="entry name" value="SPOVT_ABRB"/>
    <property type="match status" value="2"/>
</dbReference>
<dbReference type="CDD" id="cd16321">
    <property type="entry name" value="MraZ_C"/>
    <property type="match status" value="1"/>
</dbReference>
<evidence type="ECO:0000313" key="8">
    <source>
        <dbReference type="EMBL" id="VAV97427.1"/>
    </source>
</evidence>
<evidence type="ECO:0000256" key="1">
    <source>
        <dbReference type="ARBA" id="ARBA00013860"/>
    </source>
</evidence>
<dbReference type="Pfam" id="PF02381">
    <property type="entry name" value="MraZ"/>
    <property type="match status" value="1"/>
</dbReference>
<dbReference type="PANTHER" id="PTHR34701">
    <property type="entry name" value="TRANSCRIPTIONAL REGULATOR MRAZ"/>
    <property type="match status" value="1"/>
</dbReference>
<keyword evidence="3" id="KW-0677">Repeat</keyword>
<keyword evidence="4" id="KW-0805">Transcription regulation</keyword>
<keyword evidence="8" id="KW-0131">Cell cycle</keyword>
<dbReference type="SUPFAM" id="SSF89447">
    <property type="entry name" value="AbrB/MazE/MraZ-like"/>
    <property type="match status" value="1"/>
</dbReference>
<accession>A0A3B0RYG4</accession>
<organism evidence="8">
    <name type="scientific">hydrothermal vent metagenome</name>
    <dbReference type="NCBI Taxonomy" id="652676"/>
    <lineage>
        <taxon>unclassified sequences</taxon>
        <taxon>metagenomes</taxon>
        <taxon>ecological metagenomes</taxon>
    </lineage>
</organism>
<keyword evidence="6" id="KW-0804">Transcription</keyword>
<dbReference type="InterPro" id="IPR003444">
    <property type="entry name" value="MraZ"/>
</dbReference>
<dbReference type="GO" id="GO:0003700">
    <property type="term" value="F:DNA-binding transcription factor activity"/>
    <property type="evidence" value="ECO:0007669"/>
    <property type="project" value="InterPro"/>
</dbReference>
<evidence type="ECO:0000256" key="4">
    <source>
        <dbReference type="ARBA" id="ARBA00023015"/>
    </source>
</evidence>
<dbReference type="HAMAP" id="MF_01008">
    <property type="entry name" value="MraZ"/>
    <property type="match status" value="1"/>
</dbReference>
<dbReference type="InterPro" id="IPR020603">
    <property type="entry name" value="MraZ_dom"/>
</dbReference>
<dbReference type="Gene3D" id="3.40.1550.20">
    <property type="entry name" value="Transcriptional regulator MraZ domain"/>
    <property type="match status" value="1"/>
</dbReference>
<dbReference type="InterPro" id="IPR035644">
    <property type="entry name" value="MraZ_C"/>
</dbReference>
<protein>
    <recommendedName>
        <fullName evidence="1">Transcriptional regulator MraZ</fullName>
    </recommendedName>
</protein>
<dbReference type="PANTHER" id="PTHR34701:SF1">
    <property type="entry name" value="TRANSCRIPTIONAL REGULATOR MRAZ"/>
    <property type="match status" value="1"/>
</dbReference>
<dbReference type="InterPro" id="IPR007159">
    <property type="entry name" value="SpoVT-AbrB_dom"/>
</dbReference>
<feature type="domain" description="SpoVT-AbrB" evidence="7">
    <location>
        <begin position="81"/>
        <end position="124"/>
    </location>
</feature>
<dbReference type="GO" id="GO:0051301">
    <property type="term" value="P:cell division"/>
    <property type="evidence" value="ECO:0007669"/>
    <property type="project" value="UniProtKB-KW"/>
</dbReference>
<keyword evidence="8" id="KW-0132">Cell division</keyword>
<evidence type="ECO:0000256" key="5">
    <source>
        <dbReference type="ARBA" id="ARBA00023125"/>
    </source>
</evidence>
<dbReference type="InterPro" id="IPR038619">
    <property type="entry name" value="MraZ_sf"/>
</dbReference>
<keyword evidence="2" id="KW-0963">Cytoplasm</keyword>
<reference evidence="8" key="1">
    <citation type="submission" date="2018-06" db="EMBL/GenBank/DDBJ databases">
        <authorList>
            <person name="Zhirakovskaya E."/>
        </authorList>
    </citation>
    <scope>NUCLEOTIDE SEQUENCE</scope>
</reference>
<keyword evidence="5" id="KW-0238">DNA-binding</keyword>
<evidence type="ECO:0000256" key="3">
    <source>
        <dbReference type="ARBA" id="ARBA00022737"/>
    </source>
</evidence>